<dbReference type="SUPFAM" id="SSF52038">
    <property type="entry name" value="Barstar-related"/>
    <property type="match status" value="1"/>
</dbReference>
<dbReference type="InterPro" id="IPR000468">
    <property type="entry name" value="Barstar"/>
</dbReference>
<reference evidence="3 4" key="1">
    <citation type="journal article" date="2009" name="PLoS Genet.">
        <title>Alliance of proteomics and genomics to unravel the specificities of Sahara bacterium Deinococcus deserti.</title>
        <authorList>
            <person name="de Groot A."/>
            <person name="Dulermo R."/>
            <person name="Ortet P."/>
            <person name="Blanchard L."/>
            <person name="Guerin P."/>
            <person name="Fernandez B."/>
            <person name="Vacherie B."/>
            <person name="Dossat C."/>
            <person name="Jolivet E."/>
            <person name="Siguier P."/>
            <person name="Chandler M."/>
            <person name="Barakat M."/>
            <person name="Dedieu A."/>
            <person name="Barbe V."/>
            <person name="Heulin T."/>
            <person name="Sommer S."/>
            <person name="Achouak W."/>
            <person name="Armengaud J."/>
        </authorList>
    </citation>
    <scope>NUCLEOTIDE SEQUENCE [LARGE SCALE GENOMIC DNA]</scope>
    <source>
        <strain evidence="4">DSM 17065 / CIP 109153 / LMG 22923 / VCD115</strain>
    </source>
</reference>
<name>C1CVN3_DEIDV</name>
<gene>
    <name evidence="3" type="ordered locus">Deide_13140</name>
</gene>
<dbReference type="OrthoDB" id="5295683at2"/>
<dbReference type="EMBL" id="CP001114">
    <property type="protein sequence ID" value="ACO46250.1"/>
    <property type="molecule type" value="Genomic_DNA"/>
</dbReference>
<dbReference type="Pfam" id="PF01337">
    <property type="entry name" value="Barstar"/>
    <property type="match status" value="1"/>
</dbReference>
<keyword evidence="4" id="KW-1185">Reference proteome</keyword>
<dbReference type="STRING" id="546414.Deide_13140"/>
<organism evidence="3 4">
    <name type="scientific">Deinococcus deserti (strain DSM 17065 / CIP 109153 / LMG 22923 / VCD115)</name>
    <dbReference type="NCBI Taxonomy" id="546414"/>
    <lineage>
        <taxon>Bacteria</taxon>
        <taxon>Thermotogati</taxon>
        <taxon>Deinococcota</taxon>
        <taxon>Deinococci</taxon>
        <taxon>Deinococcales</taxon>
        <taxon>Deinococcaceae</taxon>
        <taxon>Deinococcus</taxon>
    </lineage>
</organism>
<evidence type="ECO:0000313" key="3">
    <source>
        <dbReference type="EMBL" id="ACO46250.1"/>
    </source>
</evidence>
<feature type="domain" description="Barstar (barnase inhibitor)" evidence="2">
    <location>
        <begin position="29"/>
        <end position="122"/>
    </location>
</feature>
<sequence>MIQIFNGPPAGLQVAPHDVRILAAGHQVAVREVDFSKVHDKDSLMLAFLSGLGLTDRFGHNWDALFDVLTDPASTSRRLALVLYDYARFRNRRNNLSAQLESVLIDAQRAAAEQGRDLWLLMEEADSNTRHW</sequence>
<dbReference type="InterPro" id="IPR035905">
    <property type="entry name" value="Barstar-like_sf"/>
</dbReference>
<evidence type="ECO:0000256" key="1">
    <source>
        <dbReference type="ARBA" id="ARBA00006845"/>
    </source>
</evidence>
<dbReference type="Proteomes" id="UP000002208">
    <property type="component" value="Chromosome"/>
</dbReference>
<dbReference type="Gene3D" id="3.30.370.10">
    <property type="entry name" value="Barstar-like"/>
    <property type="match status" value="1"/>
</dbReference>
<dbReference type="PaxDb" id="546414-Deide_13140"/>
<comment type="similarity">
    <text evidence="1">Belongs to the barstar family.</text>
</comment>
<dbReference type="KEGG" id="ddr:Deide_13140"/>
<dbReference type="RefSeq" id="WP_012693373.1">
    <property type="nucleotide sequence ID" value="NC_012526.1"/>
</dbReference>
<accession>C1CVN3</accession>
<dbReference type="eggNOG" id="COG2732">
    <property type="taxonomic scope" value="Bacteria"/>
</dbReference>
<evidence type="ECO:0000259" key="2">
    <source>
        <dbReference type="Pfam" id="PF01337"/>
    </source>
</evidence>
<dbReference type="HOGENOM" id="CLU_1913604_0_0_0"/>
<protein>
    <recommendedName>
        <fullName evidence="2">Barstar (barnase inhibitor) domain-containing protein</fullName>
    </recommendedName>
</protein>
<dbReference type="AlphaFoldDB" id="C1CVN3"/>
<proteinExistence type="inferred from homology"/>
<evidence type="ECO:0000313" key="4">
    <source>
        <dbReference type="Proteomes" id="UP000002208"/>
    </source>
</evidence>